<feature type="domain" description="DUF2382" evidence="2">
    <location>
        <begin position="177"/>
        <end position="286"/>
    </location>
</feature>
<evidence type="ECO:0000256" key="1">
    <source>
        <dbReference type="SAM" id="MobiDB-lite"/>
    </source>
</evidence>
<feature type="region of interest" description="Disordered" evidence="1">
    <location>
        <begin position="114"/>
        <end position="169"/>
    </location>
</feature>
<organism evidence="3 4">
    <name type="scientific">Belnapia rosea</name>
    <dbReference type="NCBI Taxonomy" id="938405"/>
    <lineage>
        <taxon>Bacteria</taxon>
        <taxon>Pseudomonadati</taxon>
        <taxon>Pseudomonadota</taxon>
        <taxon>Alphaproteobacteria</taxon>
        <taxon>Acetobacterales</taxon>
        <taxon>Roseomonadaceae</taxon>
        <taxon>Belnapia</taxon>
    </lineage>
</organism>
<keyword evidence="4" id="KW-1185">Reference proteome</keyword>
<name>A0A1G6LML5_9PROT</name>
<feature type="compositionally biased region" description="Low complexity" evidence="1">
    <location>
        <begin position="130"/>
        <end position="169"/>
    </location>
</feature>
<evidence type="ECO:0000313" key="3">
    <source>
        <dbReference type="EMBL" id="SDC44451.1"/>
    </source>
</evidence>
<proteinExistence type="predicted"/>
<dbReference type="InterPro" id="IPR019060">
    <property type="entry name" value="DUF2382"/>
</dbReference>
<sequence length="305" mass="32081">MSHQTITAVFDSVAEANAASRDLATKVGGVRAAVFTSPAEATELQHLGVSGVDRSVLEEAMRRGGVVLSATVPEAQFATAADVIEGAGAVDLDSREAQWRQAGWSEGEVVEHGGADTASMAPATPQTAVGSTGSMATGTMSTGTMATGTTSTGTTSTGTTATGSTTAGLAAGREESIPIVEERLRVGKRETAHGRVRIRSYVVETPVQEQVTLHQEHVHVERRPVDRPLEAGAAAFQERTIEATETAEEAVIAKEARVTEEVVLRKTADDETRTVQDTVRRTEVEVEDDRQAATRSTGTTPSRDL</sequence>
<dbReference type="STRING" id="938405.SAMN02927895_01752"/>
<gene>
    <name evidence="3" type="ORF">SAMN04487779_1001948</name>
</gene>
<dbReference type="InterPro" id="IPR052967">
    <property type="entry name" value="Stress_Response_Assoc"/>
</dbReference>
<protein>
    <submittedName>
        <fullName evidence="3">Conserved domain-containing protein</fullName>
    </submittedName>
</protein>
<dbReference type="RefSeq" id="WP_090660899.1">
    <property type="nucleotide sequence ID" value="NZ_FMZX01000001.1"/>
</dbReference>
<evidence type="ECO:0000313" key="4">
    <source>
        <dbReference type="Proteomes" id="UP000198925"/>
    </source>
</evidence>
<dbReference type="PANTHER" id="PTHR38463">
    <property type="entry name" value="STRESS RESPONSE PROTEIN YSNF"/>
    <property type="match status" value="1"/>
</dbReference>
<dbReference type="PANTHER" id="PTHR38463:SF1">
    <property type="entry name" value="STRESS RESPONSE PROTEIN YSNF"/>
    <property type="match status" value="1"/>
</dbReference>
<reference evidence="3 4" key="1">
    <citation type="submission" date="2016-10" db="EMBL/GenBank/DDBJ databases">
        <authorList>
            <person name="de Groot N.N."/>
        </authorList>
    </citation>
    <scope>NUCLEOTIDE SEQUENCE [LARGE SCALE GENOMIC DNA]</scope>
    <source>
        <strain evidence="3 4">CPCC 100156</strain>
    </source>
</reference>
<feature type="compositionally biased region" description="Polar residues" evidence="1">
    <location>
        <begin position="293"/>
        <end position="305"/>
    </location>
</feature>
<feature type="compositionally biased region" description="Basic and acidic residues" evidence="1">
    <location>
        <begin position="267"/>
        <end position="292"/>
    </location>
</feature>
<accession>A0A1G6LML5</accession>
<dbReference type="Proteomes" id="UP000198925">
    <property type="component" value="Unassembled WGS sequence"/>
</dbReference>
<feature type="region of interest" description="Disordered" evidence="1">
    <location>
        <begin position="267"/>
        <end position="305"/>
    </location>
</feature>
<dbReference type="AlphaFoldDB" id="A0A1G6LML5"/>
<evidence type="ECO:0000259" key="2">
    <source>
        <dbReference type="Pfam" id="PF09557"/>
    </source>
</evidence>
<dbReference type="Pfam" id="PF09557">
    <property type="entry name" value="DUF2382"/>
    <property type="match status" value="1"/>
</dbReference>
<dbReference type="EMBL" id="FMZX01000001">
    <property type="protein sequence ID" value="SDC44451.1"/>
    <property type="molecule type" value="Genomic_DNA"/>
</dbReference>